<reference evidence="1 2" key="1">
    <citation type="submission" date="2014-06" db="EMBL/GenBank/DDBJ databases">
        <authorList>
            <consortium name="DOE Joint Genome Institute"/>
            <person name="Kuo A."/>
            <person name="Kohler A."/>
            <person name="Nagy L.G."/>
            <person name="Floudas D."/>
            <person name="Copeland A."/>
            <person name="Barry K.W."/>
            <person name="Cichocki N."/>
            <person name="Veneault-Fourrey C."/>
            <person name="LaButti K."/>
            <person name="Lindquist E.A."/>
            <person name="Lipzen A."/>
            <person name="Lundell T."/>
            <person name="Morin E."/>
            <person name="Murat C."/>
            <person name="Sun H."/>
            <person name="Tunlid A."/>
            <person name="Henrissat B."/>
            <person name="Grigoriev I.V."/>
            <person name="Hibbett D.S."/>
            <person name="Martin F."/>
            <person name="Nordberg H.P."/>
            <person name="Cantor M.N."/>
            <person name="Hua S.X."/>
        </authorList>
    </citation>
    <scope>NUCLEOTIDE SEQUENCE [LARGE SCALE GENOMIC DNA]</scope>
    <source>
        <strain evidence="1 2">ATCC 200175</strain>
    </source>
</reference>
<dbReference type="Proteomes" id="UP000053647">
    <property type="component" value="Unassembled WGS sequence"/>
</dbReference>
<dbReference type="AlphaFoldDB" id="A0A0C9SUJ8"/>
<dbReference type="OrthoDB" id="3310788at2759"/>
<dbReference type="HOGENOM" id="CLU_196975_0_0_1"/>
<reference evidence="2" key="2">
    <citation type="submission" date="2015-01" db="EMBL/GenBank/DDBJ databases">
        <title>Evolutionary Origins and Diversification of the Mycorrhizal Mutualists.</title>
        <authorList>
            <consortium name="DOE Joint Genome Institute"/>
            <consortium name="Mycorrhizal Genomics Consortium"/>
            <person name="Kohler A."/>
            <person name="Kuo A."/>
            <person name="Nagy L.G."/>
            <person name="Floudas D."/>
            <person name="Copeland A."/>
            <person name="Barry K.W."/>
            <person name="Cichocki N."/>
            <person name="Veneault-Fourrey C."/>
            <person name="LaButti K."/>
            <person name="Lindquist E.A."/>
            <person name="Lipzen A."/>
            <person name="Lundell T."/>
            <person name="Morin E."/>
            <person name="Murat C."/>
            <person name="Riley R."/>
            <person name="Ohm R."/>
            <person name="Sun H."/>
            <person name="Tunlid A."/>
            <person name="Henrissat B."/>
            <person name="Grigoriev I.V."/>
            <person name="Hibbett D.S."/>
            <person name="Martin F."/>
        </authorList>
    </citation>
    <scope>NUCLEOTIDE SEQUENCE [LARGE SCALE GENOMIC DNA]</scope>
    <source>
        <strain evidence="2">ATCC 200175</strain>
    </source>
</reference>
<dbReference type="EMBL" id="KN819359">
    <property type="protein sequence ID" value="KIJ12764.1"/>
    <property type="molecule type" value="Genomic_DNA"/>
</dbReference>
<accession>A0A0C9SUJ8</accession>
<evidence type="ECO:0000313" key="2">
    <source>
        <dbReference type="Proteomes" id="UP000053647"/>
    </source>
</evidence>
<protein>
    <submittedName>
        <fullName evidence="1">Uncharacterized protein</fullName>
    </submittedName>
</protein>
<feature type="non-terminal residue" evidence="1">
    <location>
        <position position="1"/>
    </location>
</feature>
<name>A0A0C9SUJ8_PAXIN</name>
<evidence type="ECO:0000313" key="1">
    <source>
        <dbReference type="EMBL" id="KIJ12764.1"/>
    </source>
</evidence>
<sequence>VSQGFGSGTGSTGTDIVLYKCSESWPSIFPTDQLKGLILSEVSGQWMVVLVLKYTEM</sequence>
<gene>
    <name evidence="1" type="ORF">PAXINDRAFT_82279</name>
</gene>
<proteinExistence type="predicted"/>
<keyword evidence="2" id="KW-1185">Reference proteome</keyword>
<organism evidence="1 2">
    <name type="scientific">Paxillus involutus ATCC 200175</name>
    <dbReference type="NCBI Taxonomy" id="664439"/>
    <lineage>
        <taxon>Eukaryota</taxon>
        <taxon>Fungi</taxon>
        <taxon>Dikarya</taxon>
        <taxon>Basidiomycota</taxon>
        <taxon>Agaricomycotina</taxon>
        <taxon>Agaricomycetes</taxon>
        <taxon>Agaricomycetidae</taxon>
        <taxon>Boletales</taxon>
        <taxon>Paxilineae</taxon>
        <taxon>Paxillaceae</taxon>
        <taxon>Paxillus</taxon>
    </lineage>
</organism>